<dbReference type="CDD" id="cd00093">
    <property type="entry name" value="HTH_XRE"/>
    <property type="match status" value="1"/>
</dbReference>
<evidence type="ECO:0000259" key="1">
    <source>
        <dbReference type="PROSITE" id="PS50943"/>
    </source>
</evidence>
<dbReference type="Pfam" id="PF13560">
    <property type="entry name" value="HTH_31"/>
    <property type="match status" value="1"/>
</dbReference>
<sequence>MAKRFSPTARRRRLAAELRRRREVAGFTLERAASHIDSSHSRLSRIETAQTGIRPPDLRALLDLYQVPADEQAVLVNLAREARQRGWWHGYGKAVPEWFEVYVGLESEAAGLGVYESQFVHGLFQTEEYARAVYQAAVIPLLPDEVDRRVRLRMERQTLVTEQGMFMRAVLDEAVLRRAIGGRDVLRGQLRRLLDVAELPNVSLQVLPFGAGACVLGSFTIMDFPDPADPAVIYVENQTGALYLEQPDEVRDYTLKYDYLRAAARNPVESTQFIADLAKELT</sequence>
<dbReference type="SUPFAM" id="SSF47413">
    <property type="entry name" value="lambda repressor-like DNA-binding domains"/>
    <property type="match status" value="1"/>
</dbReference>
<dbReference type="SMART" id="SM00530">
    <property type="entry name" value="HTH_XRE"/>
    <property type="match status" value="1"/>
</dbReference>
<dbReference type="InterPro" id="IPR010982">
    <property type="entry name" value="Lambda_DNA-bd_dom_sf"/>
</dbReference>
<dbReference type="RefSeq" id="WP_377568005.1">
    <property type="nucleotide sequence ID" value="NZ_JBHTMP010000007.1"/>
</dbReference>
<accession>A0ABW3Y9M0</accession>
<evidence type="ECO:0000313" key="2">
    <source>
        <dbReference type="EMBL" id="MFD1320725.1"/>
    </source>
</evidence>
<dbReference type="Proteomes" id="UP001597260">
    <property type="component" value="Unassembled WGS sequence"/>
</dbReference>
<dbReference type="Pfam" id="PF19054">
    <property type="entry name" value="DUF5753"/>
    <property type="match status" value="1"/>
</dbReference>
<dbReference type="Gene3D" id="1.10.260.40">
    <property type="entry name" value="lambda repressor-like DNA-binding domains"/>
    <property type="match status" value="1"/>
</dbReference>
<protein>
    <submittedName>
        <fullName evidence="2">Helix-turn-helix domain-containing protein</fullName>
    </submittedName>
</protein>
<dbReference type="PROSITE" id="PS50943">
    <property type="entry name" value="HTH_CROC1"/>
    <property type="match status" value="1"/>
</dbReference>
<dbReference type="EMBL" id="JBHTMP010000007">
    <property type="protein sequence ID" value="MFD1320725.1"/>
    <property type="molecule type" value="Genomic_DNA"/>
</dbReference>
<dbReference type="InterPro" id="IPR001387">
    <property type="entry name" value="Cro/C1-type_HTH"/>
</dbReference>
<keyword evidence="3" id="KW-1185">Reference proteome</keyword>
<proteinExistence type="predicted"/>
<comment type="caution">
    <text evidence="2">The sequence shown here is derived from an EMBL/GenBank/DDBJ whole genome shotgun (WGS) entry which is preliminary data.</text>
</comment>
<organism evidence="2 3">
    <name type="scientific">Micromonospora sonneratiae</name>
    <dbReference type="NCBI Taxonomy" id="1184706"/>
    <lineage>
        <taxon>Bacteria</taxon>
        <taxon>Bacillati</taxon>
        <taxon>Actinomycetota</taxon>
        <taxon>Actinomycetes</taxon>
        <taxon>Micromonosporales</taxon>
        <taxon>Micromonosporaceae</taxon>
        <taxon>Micromonospora</taxon>
    </lineage>
</organism>
<reference evidence="3" key="1">
    <citation type="journal article" date="2019" name="Int. J. Syst. Evol. Microbiol.">
        <title>The Global Catalogue of Microorganisms (GCM) 10K type strain sequencing project: providing services to taxonomists for standard genome sequencing and annotation.</title>
        <authorList>
            <consortium name="The Broad Institute Genomics Platform"/>
            <consortium name="The Broad Institute Genome Sequencing Center for Infectious Disease"/>
            <person name="Wu L."/>
            <person name="Ma J."/>
        </authorList>
    </citation>
    <scope>NUCLEOTIDE SEQUENCE [LARGE SCALE GENOMIC DNA]</scope>
    <source>
        <strain evidence="3">JCM 31037</strain>
    </source>
</reference>
<feature type="domain" description="HTH cro/C1-type" evidence="1">
    <location>
        <begin position="18"/>
        <end position="72"/>
    </location>
</feature>
<evidence type="ECO:0000313" key="3">
    <source>
        <dbReference type="Proteomes" id="UP001597260"/>
    </source>
</evidence>
<gene>
    <name evidence="2" type="ORF">ACFQ4H_06430</name>
</gene>
<dbReference type="InterPro" id="IPR043917">
    <property type="entry name" value="DUF5753"/>
</dbReference>
<name>A0ABW3Y9M0_9ACTN</name>